<dbReference type="CDD" id="cd13963">
    <property type="entry name" value="PT_UbiA_2"/>
    <property type="match status" value="1"/>
</dbReference>
<comment type="subcellular location">
    <subcellularLocation>
        <location evidence="1">Membrane</location>
        <topology evidence="1">Multi-pass membrane protein</topology>
    </subcellularLocation>
</comment>
<dbReference type="EC" id="2.4.2.45" evidence="7"/>
<keyword evidence="8" id="KW-1185">Reference proteome</keyword>
<keyword evidence="3 6" id="KW-1133">Transmembrane helix</keyword>
<dbReference type="Proteomes" id="UP001139207">
    <property type="component" value="Unassembled WGS sequence"/>
</dbReference>
<evidence type="ECO:0000256" key="5">
    <source>
        <dbReference type="SAM" id="MobiDB-lite"/>
    </source>
</evidence>
<dbReference type="InterPro" id="IPR044878">
    <property type="entry name" value="UbiA_sf"/>
</dbReference>
<feature type="transmembrane region" description="Helical" evidence="6">
    <location>
        <begin position="154"/>
        <end position="180"/>
    </location>
</feature>
<evidence type="ECO:0000313" key="7">
    <source>
        <dbReference type="EMBL" id="MCJ7857156.1"/>
    </source>
</evidence>
<reference evidence="7" key="1">
    <citation type="submission" date="2022-04" db="EMBL/GenBank/DDBJ databases">
        <title>Corynebacterium kalidii LD5P10.</title>
        <authorList>
            <person name="Sun J.Q."/>
        </authorList>
    </citation>
    <scope>NUCLEOTIDE SEQUENCE</scope>
    <source>
        <strain evidence="7">LD5P10</strain>
    </source>
</reference>
<feature type="compositionally biased region" description="Basic and acidic residues" evidence="5">
    <location>
        <begin position="13"/>
        <end position="24"/>
    </location>
</feature>
<dbReference type="EMBL" id="JALIEA010000005">
    <property type="protein sequence ID" value="MCJ7857156.1"/>
    <property type="molecule type" value="Genomic_DNA"/>
</dbReference>
<sequence>MTRPGTDPEFDPTETHDTNERPGERQAFIGSEPHTSGLEEPAAWEDRTYAREESGGGSAAGAAGTSDAPGHRAPRNLPEAMFKALRPKQWVKNVLVVAAPAAAGGDLLFQGRVITDIIIAFVVFCLGASSIYLVNDAKDVDSDRQHPTKRFRPIAAGVLPVGLAYTMAVVLIVGAVGLSFLASNGGSLAIVIAVYIVLQLGYCFGWKHQPVIDIALVSSGFMLRAMAGGVAASIDLSQWFLLVAAFGSLFMAAGKRYAELKLSLRSGAKIRKSLESYTPTYLRFVWTLAATAVVLAYALWGFDMSQQHPGHAAVWYQVSMVPFTVAILRYAADVDRGDGGAPDEIALSDRTLQALALIWVATIAVAVYVIPAVA</sequence>
<organism evidence="7 8">
    <name type="scientific">Corynebacterium kalidii</name>
    <dbReference type="NCBI Taxonomy" id="2931982"/>
    <lineage>
        <taxon>Bacteria</taxon>
        <taxon>Bacillati</taxon>
        <taxon>Actinomycetota</taxon>
        <taxon>Actinomycetes</taxon>
        <taxon>Mycobacteriales</taxon>
        <taxon>Corynebacteriaceae</taxon>
        <taxon>Corynebacterium</taxon>
    </lineage>
</organism>
<feature type="region of interest" description="Disordered" evidence="5">
    <location>
        <begin position="1"/>
        <end position="75"/>
    </location>
</feature>
<accession>A0A9X2AXK3</accession>
<dbReference type="GO" id="GO:0016757">
    <property type="term" value="F:glycosyltransferase activity"/>
    <property type="evidence" value="ECO:0007669"/>
    <property type="project" value="UniProtKB-KW"/>
</dbReference>
<dbReference type="GO" id="GO:0016765">
    <property type="term" value="F:transferase activity, transferring alkyl or aryl (other than methyl) groups"/>
    <property type="evidence" value="ECO:0007669"/>
    <property type="project" value="InterPro"/>
</dbReference>
<proteinExistence type="predicted"/>
<keyword evidence="2 6" id="KW-0812">Transmembrane</keyword>
<dbReference type="Pfam" id="PF01040">
    <property type="entry name" value="UbiA"/>
    <property type="match status" value="1"/>
</dbReference>
<feature type="transmembrane region" description="Helical" evidence="6">
    <location>
        <begin position="211"/>
        <end position="233"/>
    </location>
</feature>
<evidence type="ECO:0000256" key="6">
    <source>
        <dbReference type="SAM" id="Phobius"/>
    </source>
</evidence>
<evidence type="ECO:0000256" key="3">
    <source>
        <dbReference type="ARBA" id="ARBA00022989"/>
    </source>
</evidence>
<feature type="transmembrane region" description="Helical" evidence="6">
    <location>
        <begin position="117"/>
        <end position="134"/>
    </location>
</feature>
<gene>
    <name evidence="7" type="ORF">MUN33_00260</name>
</gene>
<evidence type="ECO:0000256" key="2">
    <source>
        <dbReference type="ARBA" id="ARBA00022692"/>
    </source>
</evidence>
<keyword evidence="4 6" id="KW-0472">Membrane</keyword>
<dbReference type="InterPro" id="IPR000537">
    <property type="entry name" value="UbiA_prenyltransferase"/>
</dbReference>
<feature type="transmembrane region" description="Helical" evidence="6">
    <location>
        <begin position="279"/>
        <end position="300"/>
    </location>
</feature>
<feature type="transmembrane region" description="Helical" evidence="6">
    <location>
        <begin position="186"/>
        <end position="204"/>
    </location>
</feature>
<evidence type="ECO:0000313" key="8">
    <source>
        <dbReference type="Proteomes" id="UP001139207"/>
    </source>
</evidence>
<feature type="transmembrane region" description="Helical" evidence="6">
    <location>
        <begin position="352"/>
        <end position="373"/>
    </location>
</feature>
<protein>
    <submittedName>
        <fullName evidence="7">Decaprenyl-phosphate phosphoribosyltransferase</fullName>
        <ecNumber evidence="7">2.4.2.45</ecNumber>
    </submittedName>
</protein>
<dbReference type="GO" id="GO:0016020">
    <property type="term" value="C:membrane"/>
    <property type="evidence" value="ECO:0007669"/>
    <property type="project" value="UniProtKB-SubCell"/>
</dbReference>
<feature type="compositionally biased region" description="Basic and acidic residues" evidence="5">
    <location>
        <begin position="44"/>
        <end position="54"/>
    </location>
</feature>
<dbReference type="RefSeq" id="WP_244802908.1">
    <property type="nucleotide sequence ID" value="NZ_JALIEA010000005.1"/>
</dbReference>
<keyword evidence="7" id="KW-0328">Glycosyltransferase</keyword>
<dbReference type="AlphaFoldDB" id="A0A9X2AXK3"/>
<comment type="caution">
    <text evidence="7">The sequence shown here is derived from an EMBL/GenBank/DDBJ whole genome shotgun (WGS) entry which is preliminary data.</text>
</comment>
<dbReference type="NCBIfam" id="NF008978">
    <property type="entry name" value="PRK12324.1-4"/>
    <property type="match status" value="1"/>
</dbReference>
<keyword evidence="7" id="KW-0808">Transferase</keyword>
<feature type="transmembrane region" description="Helical" evidence="6">
    <location>
        <begin position="312"/>
        <end position="331"/>
    </location>
</feature>
<feature type="transmembrane region" description="Helical" evidence="6">
    <location>
        <begin position="239"/>
        <end position="258"/>
    </location>
</feature>
<evidence type="ECO:0000256" key="1">
    <source>
        <dbReference type="ARBA" id="ARBA00004141"/>
    </source>
</evidence>
<name>A0A9X2AXK3_9CORY</name>
<evidence type="ECO:0000256" key="4">
    <source>
        <dbReference type="ARBA" id="ARBA00023136"/>
    </source>
</evidence>
<dbReference type="Gene3D" id="1.10.357.140">
    <property type="entry name" value="UbiA prenyltransferase"/>
    <property type="match status" value="1"/>
</dbReference>